<protein>
    <submittedName>
        <fullName evidence="2">Uncharacterized protein</fullName>
    </submittedName>
</protein>
<dbReference type="AlphaFoldDB" id="A0A9P4XWI0"/>
<keyword evidence="3" id="KW-1185">Reference proteome</keyword>
<dbReference type="EMBL" id="MU032350">
    <property type="protein sequence ID" value="KAF3762239.1"/>
    <property type="molecule type" value="Genomic_DNA"/>
</dbReference>
<evidence type="ECO:0000313" key="2">
    <source>
        <dbReference type="EMBL" id="KAF3762239.1"/>
    </source>
</evidence>
<proteinExistence type="predicted"/>
<feature type="region of interest" description="Disordered" evidence="1">
    <location>
        <begin position="192"/>
        <end position="249"/>
    </location>
</feature>
<dbReference type="OrthoDB" id="47007at2759"/>
<evidence type="ECO:0000256" key="1">
    <source>
        <dbReference type="SAM" id="MobiDB-lite"/>
    </source>
</evidence>
<reference evidence="2" key="1">
    <citation type="journal article" date="2020" name="Phytopathology">
        <title>Genome sequence of the chestnut blight fungus Cryphonectria parasitica EP155: A fundamental resource for an archetypical invasive plant pathogen.</title>
        <authorList>
            <person name="Crouch J.A."/>
            <person name="Dawe A."/>
            <person name="Aerts A."/>
            <person name="Barry K."/>
            <person name="Churchill A.C.L."/>
            <person name="Grimwood J."/>
            <person name="Hillman B."/>
            <person name="Milgroom M.G."/>
            <person name="Pangilinan J."/>
            <person name="Smith M."/>
            <person name="Salamov A."/>
            <person name="Schmutz J."/>
            <person name="Yadav J."/>
            <person name="Grigoriev I.V."/>
            <person name="Nuss D."/>
        </authorList>
    </citation>
    <scope>NUCLEOTIDE SEQUENCE</scope>
    <source>
        <strain evidence="2">EP155</strain>
    </source>
</reference>
<sequence length="367" mass="40053">MVSASSTSPRNAVDLRATRVVVEGPTTEESPRVVTYISCHLYLYFDTASKAAFFKLRLPLAPEDNLLVYIFIDPDQVDSLSLDRATSKNADLARLCGSSAPGTVCLRFSLRRPASIVGPTQCRPQAGHVDASVLGHIQFLAAQTTIAVHIPQGDVSTAQLQALSSAASVGLLTSSAPHASLSRMYGGRSGGALPSYDEVAGPSKPSSEGSRQGHSPIPSKKRRLESPTPEPGAEAGADEKAALAQQRSEQLRGQMRDLIRDVFREDMVEDVRKVVCAELEKTEARIMSHVAEQIDQLRDEVTERIDEAMAEAVSRNDLEDVVDDRAAGMKIEMEDFVKDEMRGVEDKILDHFENGTWYGSFRRPEDL</sequence>
<gene>
    <name evidence="2" type="ORF">M406DRAFT_352659</name>
</gene>
<name>A0A9P4XWI0_CRYP1</name>
<organism evidence="2 3">
    <name type="scientific">Cryphonectria parasitica (strain ATCC 38755 / EP155)</name>
    <dbReference type="NCBI Taxonomy" id="660469"/>
    <lineage>
        <taxon>Eukaryota</taxon>
        <taxon>Fungi</taxon>
        <taxon>Dikarya</taxon>
        <taxon>Ascomycota</taxon>
        <taxon>Pezizomycotina</taxon>
        <taxon>Sordariomycetes</taxon>
        <taxon>Sordariomycetidae</taxon>
        <taxon>Diaporthales</taxon>
        <taxon>Cryphonectriaceae</taxon>
        <taxon>Cryphonectria-Endothia species complex</taxon>
        <taxon>Cryphonectria</taxon>
    </lineage>
</organism>
<dbReference type="RefSeq" id="XP_040773218.1">
    <property type="nucleotide sequence ID" value="XM_040922706.1"/>
</dbReference>
<feature type="compositionally biased region" description="Polar residues" evidence="1">
    <location>
        <begin position="204"/>
        <end position="213"/>
    </location>
</feature>
<dbReference type="GeneID" id="63839835"/>
<dbReference type="Proteomes" id="UP000803844">
    <property type="component" value="Unassembled WGS sequence"/>
</dbReference>
<comment type="caution">
    <text evidence="2">The sequence shown here is derived from an EMBL/GenBank/DDBJ whole genome shotgun (WGS) entry which is preliminary data.</text>
</comment>
<evidence type="ECO:0000313" key="3">
    <source>
        <dbReference type="Proteomes" id="UP000803844"/>
    </source>
</evidence>
<accession>A0A9P4XWI0</accession>